<dbReference type="Pfam" id="PF02384">
    <property type="entry name" value="N6_Mtase"/>
    <property type="match status" value="1"/>
</dbReference>
<evidence type="ECO:0000313" key="8">
    <source>
        <dbReference type="Proteomes" id="UP000668572"/>
    </source>
</evidence>
<gene>
    <name evidence="7" type="ORF">J7405_09465</name>
</gene>
<dbReference type="InterPro" id="IPR003356">
    <property type="entry name" value="DNA_methylase_A-5"/>
</dbReference>
<dbReference type="PROSITE" id="PS00092">
    <property type="entry name" value="N6_MTASE"/>
    <property type="match status" value="1"/>
</dbReference>
<evidence type="ECO:0000313" key="7">
    <source>
        <dbReference type="EMBL" id="MBO9759773.1"/>
    </source>
</evidence>
<protein>
    <submittedName>
        <fullName evidence="7">N-6 DNA methylase</fullName>
    </submittedName>
</protein>
<dbReference type="PRINTS" id="PR00507">
    <property type="entry name" value="N12N6MTFRASE"/>
</dbReference>
<name>A0A8I1XKT7_XANMN</name>
<evidence type="ECO:0000256" key="1">
    <source>
        <dbReference type="ARBA" id="ARBA00006594"/>
    </source>
</evidence>
<keyword evidence="3" id="KW-0808">Transferase</keyword>
<evidence type="ECO:0000256" key="4">
    <source>
        <dbReference type="ARBA" id="ARBA00022747"/>
    </source>
</evidence>
<comment type="similarity">
    <text evidence="1">Belongs to the N(4)/N(6)-methyltransferase family.</text>
</comment>
<dbReference type="GO" id="GO:0032259">
    <property type="term" value="P:methylation"/>
    <property type="evidence" value="ECO:0007669"/>
    <property type="project" value="UniProtKB-KW"/>
</dbReference>
<dbReference type="InterPro" id="IPR052916">
    <property type="entry name" value="Type-I_RE_MTase_Subunit"/>
</dbReference>
<dbReference type="InterPro" id="IPR044946">
    <property type="entry name" value="Restrct_endonuc_typeI_TRD_sf"/>
</dbReference>
<keyword evidence="5" id="KW-0238">DNA-binding</keyword>
<dbReference type="PANTHER" id="PTHR42998">
    <property type="entry name" value="TYPE I RESTRICTION ENZYME HINDVIIP M PROTEIN-RELATED"/>
    <property type="match status" value="1"/>
</dbReference>
<dbReference type="InterPro" id="IPR029063">
    <property type="entry name" value="SAM-dependent_MTases_sf"/>
</dbReference>
<dbReference type="AlphaFoldDB" id="A0A8I1XKT7"/>
<organism evidence="7 8">
    <name type="scientific">Xanthomonas manihotis</name>
    <dbReference type="NCBI Taxonomy" id="43353"/>
    <lineage>
        <taxon>Bacteria</taxon>
        <taxon>Pseudomonadati</taxon>
        <taxon>Pseudomonadota</taxon>
        <taxon>Gammaproteobacteria</taxon>
        <taxon>Lysobacterales</taxon>
        <taxon>Lysobacteraceae</taxon>
        <taxon>Xanthomonas</taxon>
    </lineage>
</organism>
<keyword evidence="2 7" id="KW-0489">Methyltransferase</keyword>
<dbReference type="Gene3D" id="3.90.220.20">
    <property type="entry name" value="DNA methylase specificity domains"/>
    <property type="match status" value="1"/>
</dbReference>
<dbReference type="SUPFAM" id="SSF116734">
    <property type="entry name" value="DNA methylase specificity domain"/>
    <property type="match status" value="1"/>
</dbReference>
<dbReference type="InterPro" id="IPR002052">
    <property type="entry name" value="DNA_methylase_N6_adenine_CS"/>
</dbReference>
<evidence type="ECO:0000256" key="5">
    <source>
        <dbReference type="ARBA" id="ARBA00023125"/>
    </source>
</evidence>
<dbReference type="GO" id="GO:0009307">
    <property type="term" value="P:DNA restriction-modification system"/>
    <property type="evidence" value="ECO:0007669"/>
    <property type="project" value="UniProtKB-KW"/>
</dbReference>
<comment type="caution">
    <text evidence="7">The sequence shown here is derived from an EMBL/GenBank/DDBJ whole genome shotgun (WGS) entry which is preliminary data.</text>
</comment>
<dbReference type="CDD" id="cd02440">
    <property type="entry name" value="AdoMet_MTases"/>
    <property type="match status" value="1"/>
</dbReference>
<dbReference type="SUPFAM" id="SSF53335">
    <property type="entry name" value="S-adenosyl-L-methionine-dependent methyltransferases"/>
    <property type="match status" value="1"/>
</dbReference>
<sequence>MRNLDGLQPQEAFEELLKFLFLKQMSEEDGIAPTTGSAIRKRFAFHLSRHSSWSTSLWRDRDFHLSDQCLEQLNALFSGINFTQIDYDIRSAALREFLTPEVRKGLGIFLTPDEVVREVVSFVDPPSSAKCLDPACGSGTFLIEVIKKWRKENAQKISVWGADKNPRMLLIGELNLGHFPGLTFNRALMDSLVEPGKRHSKPWCRYGYFDFILTNPPFGVTVEASGAAYSGYDIAFTANGEPRARQSSEWLFVEQSLRWLKPGGTLAVVLPRSVLTNPSSAYERSLLAKLGYLKAVIQLPPETFLVTGAQTNTVVAFIEKYASDKDREKKVGVVQATLSNVGYDSTGRPRQGSQLDGLAKHMRDPKGSPCDYVSVLAPQKADRTFEALSAKSASKRRSNLGVPLGDLASEIRTGRTPPRAAYSENGGLFLIKVGNLTGSGINWIARDRNFIDTSTMTSRKLGGIQLVKNGDIVLTSSAHSPVYIAKKVDIITKVPEWVGGRASFVGEVMLVRPKQERIAPMLLLAYLRQPTVASQIQEMVRGQTAHLHADDLAALMVPTSVLDASDDWREVQELLVEEVALNDRLNEIARLQQSIANKLSDGLRAG</sequence>
<dbReference type="GO" id="GO:0003677">
    <property type="term" value="F:DNA binding"/>
    <property type="evidence" value="ECO:0007669"/>
    <property type="project" value="UniProtKB-KW"/>
</dbReference>
<dbReference type="Gene3D" id="3.40.50.150">
    <property type="entry name" value="Vaccinia Virus protein VP39"/>
    <property type="match status" value="1"/>
</dbReference>
<reference evidence="7" key="1">
    <citation type="submission" date="2021-03" db="EMBL/GenBank/DDBJ databases">
        <title>Molecular characterization of Xanthomonas species pathogenic on Araceae and the development of a triplex TaqMan assay for detection of X. phaseoli pv. dieffenbachiae.</title>
        <authorList>
            <person name="Van Der Wolf J."/>
            <person name="Krijger M."/>
            <person name="Mendes O."/>
            <person name="Brankovics B."/>
            <person name="Bonants P."/>
            <person name="Meekes E."/>
        </authorList>
    </citation>
    <scope>NUCLEOTIDE SEQUENCE</scope>
    <source>
        <strain evidence="7">NBC1264</strain>
    </source>
</reference>
<evidence type="ECO:0000259" key="6">
    <source>
        <dbReference type="Pfam" id="PF02384"/>
    </source>
</evidence>
<dbReference type="GO" id="GO:0008170">
    <property type="term" value="F:N-methyltransferase activity"/>
    <property type="evidence" value="ECO:0007669"/>
    <property type="project" value="InterPro"/>
</dbReference>
<dbReference type="EMBL" id="JAGHXW010000029">
    <property type="protein sequence ID" value="MBO9759773.1"/>
    <property type="molecule type" value="Genomic_DNA"/>
</dbReference>
<proteinExistence type="inferred from homology"/>
<accession>A0A8I1XKT7</accession>
<dbReference type="Proteomes" id="UP000668572">
    <property type="component" value="Unassembled WGS sequence"/>
</dbReference>
<evidence type="ECO:0000256" key="2">
    <source>
        <dbReference type="ARBA" id="ARBA00022603"/>
    </source>
</evidence>
<feature type="domain" description="DNA methylase adenine-specific" evidence="6">
    <location>
        <begin position="99"/>
        <end position="336"/>
    </location>
</feature>
<keyword evidence="4" id="KW-0680">Restriction system</keyword>
<dbReference type="PANTHER" id="PTHR42998:SF1">
    <property type="entry name" value="TYPE I RESTRICTION ENZYME HINDI METHYLASE SUBUNIT"/>
    <property type="match status" value="1"/>
</dbReference>
<evidence type="ECO:0000256" key="3">
    <source>
        <dbReference type="ARBA" id="ARBA00022679"/>
    </source>
</evidence>